<dbReference type="EMBL" id="MU860065">
    <property type="protein sequence ID" value="KAK4239379.1"/>
    <property type="molecule type" value="Genomic_DNA"/>
</dbReference>
<reference evidence="1" key="1">
    <citation type="journal article" date="2023" name="Mol. Phylogenet. Evol.">
        <title>Genome-scale phylogeny and comparative genomics of the fungal order Sordariales.</title>
        <authorList>
            <person name="Hensen N."/>
            <person name="Bonometti L."/>
            <person name="Westerberg I."/>
            <person name="Brannstrom I.O."/>
            <person name="Guillou S."/>
            <person name="Cros-Aarteil S."/>
            <person name="Calhoun S."/>
            <person name="Haridas S."/>
            <person name="Kuo A."/>
            <person name="Mondo S."/>
            <person name="Pangilinan J."/>
            <person name="Riley R."/>
            <person name="LaButti K."/>
            <person name="Andreopoulos B."/>
            <person name="Lipzen A."/>
            <person name="Chen C."/>
            <person name="Yan M."/>
            <person name="Daum C."/>
            <person name="Ng V."/>
            <person name="Clum A."/>
            <person name="Steindorff A."/>
            <person name="Ohm R.A."/>
            <person name="Martin F."/>
            <person name="Silar P."/>
            <person name="Natvig D.O."/>
            <person name="Lalanne C."/>
            <person name="Gautier V."/>
            <person name="Ament-Velasquez S.L."/>
            <person name="Kruys A."/>
            <person name="Hutchinson M.I."/>
            <person name="Powell A.J."/>
            <person name="Barry K."/>
            <person name="Miller A.N."/>
            <person name="Grigoriev I.V."/>
            <person name="Debuchy R."/>
            <person name="Gladieux P."/>
            <person name="Hiltunen Thoren M."/>
            <person name="Johannesson H."/>
        </authorList>
    </citation>
    <scope>NUCLEOTIDE SEQUENCE</scope>
    <source>
        <strain evidence="1">CBS 532.94</strain>
    </source>
</reference>
<proteinExistence type="predicted"/>
<sequence length="128" mass="14775">MPYQFKLGALVQLTRDRNEWKATQTELGDILPPYKEGRKETDWSYGPVNHLYVDTDIFETDMDITVTGINVGHITRNLKDGIVIHIDLFDVNGKITSYLKNGNEVWVRVSLKVIFDGSYERDSHIFNI</sequence>
<name>A0AAN7CC93_9PEZI</name>
<dbReference type="Proteomes" id="UP001303760">
    <property type="component" value="Unassembled WGS sequence"/>
</dbReference>
<gene>
    <name evidence="1" type="ORF">C8A03DRAFT_32552</name>
</gene>
<evidence type="ECO:0000313" key="1">
    <source>
        <dbReference type="EMBL" id="KAK4239379.1"/>
    </source>
</evidence>
<dbReference type="AlphaFoldDB" id="A0AAN7CC93"/>
<accession>A0AAN7CC93</accession>
<protein>
    <submittedName>
        <fullName evidence="1">Uncharacterized protein</fullName>
    </submittedName>
</protein>
<keyword evidence="2" id="KW-1185">Reference proteome</keyword>
<comment type="caution">
    <text evidence="1">The sequence shown here is derived from an EMBL/GenBank/DDBJ whole genome shotgun (WGS) entry which is preliminary data.</text>
</comment>
<evidence type="ECO:0000313" key="2">
    <source>
        <dbReference type="Proteomes" id="UP001303760"/>
    </source>
</evidence>
<reference evidence="1" key="2">
    <citation type="submission" date="2023-05" db="EMBL/GenBank/DDBJ databases">
        <authorList>
            <consortium name="Lawrence Berkeley National Laboratory"/>
            <person name="Steindorff A."/>
            <person name="Hensen N."/>
            <person name="Bonometti L."/>
            <person name="Westerberg I."/>
            <person name="Brannstrom I.O."/>
            <person name="Guillou S."/>
            <person name="Cros-Aarteil S."/>
            <person name="Calhoun S."/>
            <person name="Haridas S."/>
            <person name="Kuo A."/>
            <person name="Mondo S."/>
            <person name="Pangilinan J."/>
            <person name="Riley R."/>
            <person name="Labutti K."/>
            <person name="Andreopoulos B."/>
            <person name="Lipzen A."/>
            <person name="Chen C."/>
            <person name="Yanf M."/>
            <person name="Daum C."/>
            <person name="Ng V."/>
            <person name="Clum A."/>
            <person name="Ohm R."/>
            <person name="Martin F."/>
            <person name="Silar P."/>
            <person name="Natvig D."/>
            <person name="Lalanne C."/>
            <person name="Gautier V."/>
            <person name="Ament-Velasquez S.L."/>
            <person name="Kruys A."/>
            <person name="Hutchinson M.I."/>
            <person name="Powell A.J."/>
            <person name="Barry K."/>
            <person name="Miller A.N."/>
            <person name="Grigoriev I.V."/>
            <person name="Debuchy R."/>
            <person name="Gladieux P."/>
            <person name="Thoren M.H."/>
            <person name="Johannesson H."/>
        </authorList>
    </citation>
    <scope>NUCLEOTIDE SEQUENCE</scope>
    <source>
        <strain evidence="1">CBS 532.94</strain>
    </source>
</reference>
<organism evidence="1 2">
    <name type="scientific">Achaetomium macrosporum</name>
    <dbReference type="NCBI Taxonomy" id="79813"/>
    <lineage>
        <taxon>Eukaryota</taxon>
        <taxon>Fungi</taxon>
        <taxon>Dikarya</taxon>
        <taxon>Ascomycota</taxon>
        <taxon>Pezizomycotina</taxon>
        <taxon>Sordariomycetes</taxon>
        <taxon>Sordariomycetidae</taxon>
        <taxon>Sordariales</taxon>
        <taxon>Chaetomiaceae</taxon>
        <taxon>Achaetomium</taxon>
    </lineage>
</organism>